<evidence type="ECO:0000313" key="4">
    <source>
        <dbReference type="Proteomes" id="UP000635606"/>
    </source>
</evidence>
<sequence>MTAVQLPVTVLVTGTVADRTAVRLAANEALLHERPIRVLTTYTPPDPTAGPIGWAPQLTTAQRAMGAALRWLRESHPALPVDYRVAPGDPAEILIGMSPDAALAVVPAVTHARPGAVTGAPTLPERVAAHARCPVLISHSGLVAGGDVVVGVDGVSSADPLLRFGFQAAAARGVPLRAVLVWGALPEAGLGTLDPFAFNRPSANEDADRLLAEELAGWAEKQPDVTVRRHAVCGSDVAATLARTASDAALLVVGARSRPARSGQALGPVPRRLIRAAPCPVVVLQLD</sequence>
<proteinExistence type="inferred from homology"/>
<dbReference type="PANTHER" id="PTHR46268">
    <property type="entry name" value="STRESS RESPONSE PROTEIN NHAX"/>
    <property type="match status" value="1"/>
</dbReference>
<evidence type="ECO:0000313" key="3">
    <source>
        <dbReference type="EMBL" id="GIJ71710.1"/>
    </source>
</evidence>
<dbReference type="InterPro" id="IPR006016">
    <property type="entry name" value="UspA"/>
</dbReference>
<dbReference type="Gene3D" id="3.40.50.620">
    <property type="entry name" value="HUPs"/>
    <property type="match status" value="2"/>
</dbReference>
<dbReference type="InterPro" id="IPR006015">
    <property type="entry name" value="Universal_stress_UspA"/>
</dbReference>
<dbReference type="EMBL" id="BOPH01000088">
    <property type="protein sequence ID" value="GIJ71710.1"/>
    <property type="molecule type" value="Genomic_DNA"/>
</dbReference>
<feature type="domain" description="UspA" evidence="2">
    <location>
        <begin position="148"/>
        <end position="284"/>
    </location>
</feature>
<dbReference type="SUPFAM" id="SSF52402">
    <property type="entry name" value="Adenine nucleotide alpha hydrolases-like"/>
    <property type="match status" value="2"/>
</dbReference>
<dbReference type="RefSeq" id="WP_203931551.1">
    <property type="nucleotide sequence ID" value="NZ_BOPH01000088.1"/>
</dbReference>
<dbReference type="AlphaFoldDB" id="A0A8J4EDM4"/>
<organism evidence="3 4">
    <name type="scientific">Virgisporangium ochraceum</name>
    <dbReference type="NCBI Taxonomy" id="65505"/>
    <lineage>
        <taxon>Bacteria</taxon>
        <taxon>Bacillati</taxon>
        <taxon>Actinomycetota</taxon>
        <taxon>Actinomycetes</taxon>
        <taxon>Micromonosporales</taxon>
        <taxon>Micromonosporaceae</taxon>
        <taxon>Virgisporangium</taxon>
    </lineage>
</organism>
<dbReference type="InterPro" id="IPR014729">
    <property type="entry name" value="Rossmann-like_a/b/a_fold"/>
</dbReference>
<dbReference type="Proteomes" id="UP000635606">
    <property type="component" value="Unassembled WGS sequence"/>
</dbReference>
<name>A0A8J4EDM4_9ACTN</name>
<evidence type="ECO:0000256" key="1">
    <source>
        <dbReference type="ARBA" id="ARBA00008791"/>
    </source>
</evidence>
<reference evidence="3" key="1">
    <citation type="submission" date="2021-01" db="EMBL/GenBank/DDBJ databases">
        <title>Whole genome shotgun sequence of Virgisporangium ochraceum NBRC 16418.</title>
        <authorList>
            <person name="Komaki H."/>
            <person name="Tamura T."/>
        </authorList>
    </citation>
    <scope>NUCLEOTIDE SEQUENCE</scope>
    <source>
        <strain evidence="3">NBRC 16418</strain>
    </source>
</reference>
<protein>
    <submittedName>
        <fullName evidence="3">Universal stress protein</fullName>
    </submittedName>
</protein>
<dbReference type="PRINTS" id="PR01438">
    <property type="entry name" value="UNVRSLSTRESS"/>
</dbReference>
<gene>
    <name evidence="3" type="ORF">Voc01_066270</name>
</gene>
<dbReference type="PANTHER" id="PTHR46268:SF6">
    <property type="entry name" value="UNIVERSAL STRESS PROTEIN UP12"/>
    <property type="match status" value="1"/>
</dbReference>
<comment type="caution">
    <text evidence="3">The sequence shown here is derived from an EMBL/GenBank/DDBJ whole genome shotgun (WGS) entry which is preliminary data.</text>
</comment>
<comment type="similarity">
    <text evidence="1">Belongs to the universal stress protein A family.</text>
</comment>
<accession>A0A8J4EDM4</accession>
<dbReference type="Pfam" id="PF00582">
    <property type="entry name" value="Usp"/>
    <property type="match status" value="1"/>
</dbReference>
<keyword evidence="4" id="KW-1185">Reference proteome</keyword>
<evidence type="ECO:0000259" key="2">
    <source>
        <dbReference type="Pfam" id="PF00582"/>
    </source>
</evidence>